<keyword evidence="2" id="KW-1185">Reference proteome</keyword>
<evidence type="ECO:0000313" key="2">
    <source>
        <dbReference type="Proteomes" id="UP001638806"/>
    </source>
</evidence>
<comment type="caution">
    <text evidence="1">The sequence shown here is derived from an EMBL/GenBank/DDBJ whole genome shotgun (WGS) entry which is preliminary data.</text>
</comment>
<dbReference type="EMBL" id="JBGNUJ010000007">
    <property type="protein sequence ID" value="KAL3957391.1"/>
    <property type="molecule type" value="Genomic_DNA"/>
</dbReference>
<dbReference type="Proteomes" id="UP001638806">
    <property type="component" value="Unassembled WGS sequence"/>
</dbReference>
<protein>
    <submittedName>
        <fullName evidence="1">Uncharacterized protein</fullName>
    </submittedName>
</protein>
<name>A0ACC4DLY0_PURLI</name>
<sequence>MCGNGLEILHGLNGLAAKGHTSSPLISGPTSAFVSERAQGYRQRHRLTGDPEYAPRTGTEIQAIRRGCGAPNRINQT</sequence>
<organism evidence="1 2">
    <name type="scientific">Purpureocillium lilacinum</name>
    <name type="common">Paecilomyces lilacinus</name>
    <dbReference type="NCBI Taxonomy" id="33203"/>
    <lineage>
        <taxon>Eukaryota</taxon>
        <taxon>Fungi</taxon>
        <taxon>Dikarya</taxon>
        <taxon>Ascomycota</taxon>
        <taxon>Pezizomycotina</taxon>
        <taxon>Sordariomycetes</taxon>
        <taxon>Hypocreomycetidae</taxon>
        <taxon>Hypocreales</taxon>
        <taxon>Ophiocordycipitaceae</taxon>
        <taxon>Purpureocillium</taxon>
    </lineage>
</organism>
<proteinExistence type="predicted"/>
<reference evidence="1" key="1">
    <citation type="submission" date="2024-12" db="EMBL/GenBank/DDBJ databases">
        <title>Comparative genomics and development of molecular markers within Purpureocillium lilacinum and among Purpureocillium species.</title>
        <authorList>
            <person name="Yeh Z.-Y."/>
            <person name="Ni N.-T."/>
            <person name="Lo P.-H."/>
            <person name="Mushyakhwo K."/>
            <person name="Lin C.-F."/>
            <person name="Nai Y.-S."/>
        </authorList>
    </citation>
    <scope>NUCLEOTIDE SEQUENCE</scope>
    <source>
        <strain evidence="1">NCHU-NPUST-175</strain>
    </source>
</reference>
<gene>
    <name evidence="1" type="ORF">ACCO45_007969</name>
</gene>
<evidence type="ECO:0000313" key="1">
    <source>
        <dbReference type="EMBL" id="KAL3957391.1"/>
    </source>
</evidence>
<accession>A0ACC4DLY0</accession>